<organism evidence="2 3">
    <name type="scientific">Aduncisulcus paluster</name>
    <dbReference type="NCBI Taxonomy" id="2918883"/>
    <lineage>
        <taxon>Eukaryota</taxon>
        <taxon>Metamonada</taxon>
        <taxon>Carpediemonas-like organisms</taxon>
        <taxon>Aduncisulcus</taxon>
    </lineage>
</organism>
<keyword evidence="3" id="KW-1185">Reference proteome</keyword>
<feature type="compositionally biased region" description="Low complexity" evidence="1">
    <location>
        <begin position="495"/>
        <end position="511"/>
    </location>
</feature>
<feature type="region of interest" description="Disordered" evidence="1">
    <location>
        <begin position="444"/>
        <end position="517"/>
    </location>
</feature>
<gene>
    <name evidence="2" type="ORF">ADUPG1_006353</name>
</gene>
<dbReference type="EMBL" id="BQXS01009935">
    <property type="protein sequence ID" value="GKT32134.1"/>
    <property type="molecule type" value="Genomic_DNA"/>
</dbReference>
<protein>
    <submittedName>
        <fullName evidence="2">Uncharacterized protein</fullName>
    </submittedName>
</protein>
<accession>A0ABQ5KHZ4</accession>
<feature type="compositionally biased region" description="Basic and acidic residues" evidence="1">
    <location>
        <begin position="450"/>
        <end position="460"/>
    </location>
</feature>
<evidence type="ECO:0000313" key="3">
    <source>
        <dbReference type="Proteomes" id="UP001057375"/>
    </source>
</evidence>
<feature type="compositionally biased region" description="Basic and acidic residues" evidence="1">
    <location>
        <begin position="484"/>
        <end position="493"/>
    </location>
</feature>
<feature type="non-terminal residue" evidence="2">
    <location>
        <position position="1"/>
    </location>
</feature>
<comment type="caution">
    <text evidence="2">The sequence shown here is derived from an EMBL/GenBank/DDBJ whole genome shotgun (WGS) entry which is preliminary data.</text>
</comment>
<evidence type="ECO:0000313" key="2">
    <source>
        <dbReference type="EMBL" id="GKT32134.1"/>
    </source>
</evidence>
<dbReference type="PROSITE" id="PS50096">
    <property type="entry name" value="IQ"/>
    <property type="match status" value="1"/>
</dbReference>
<dbReference type="Proteomes" id="UP001057375">
    <property type="component" value="Unassembled WGS sequence"/>
</dbReference>
<name>A0ABQ5KHZ4_9EUKA</name>
<proteinExistence type="predicted"/>
<feature type="non-terminal residue" evidence="2">
    <location>
        <position position="517"/>
    </location>
</feature>
<sequence>LISGKRVAQSIVHRLLHDSIVKEEENMKAIVDVQKIWRGRQSRIRSKALQDADNQLIDMFQKDSMLYDADGMTTDRKHTEVYDASWCLVKEIYEKAMELGEQGRTVSASKFSASLSKVRKESSNIVTPLELIRRRHARRASLGAGQRVIAVVENSYGGSYIAPVLNGEPNGKEGKDELEKKKKCIGFVVGTKLGESRGLRMRTSRNAQEERRGTTGTALTLRTDFFQNSKAYGMFNTRPREMSVTERDKWSVRTRSQMHQQQNRLLRHHPLIDATSAHGSMPLKMLQTYLLVNHVPPTCFVLPHLLDSVVLGEDVCLLWEQKEYQRQLKRYRHVQMESLANNDGKLELNLFREKRDRGMWVGVINGSLTFEDFTVIEDEDLLLVAEQHRRERKKFALEHGMKVVMSREEDQNRDAYLRMMNKRRIGMGSIDVVGGNSLSVVFERRKRRERREARESKKLTGGEIVPFDPNFTGMASPIASPVPVHEDQLDKALDSMSHSPSTPRSSTPHGSVSNSSP</sequence>
<reference evidence="2" key="1">
    <citation type="submission" date="2022-03" db="EMBL/GenBank/DDBJ databases">
        <title>Draft genome sequence of Aduncisulcus paluster, a free-living microaerophilic Fornicata.</title>
        <authorList>
            <person name="Yuyama I."/>
            <person name="Kume K."/>
            <person name="Tamura T."/>
            <person name="Inagaki Y."/>
            <person name="Hashimoto T."/>
        </authorList>
    </citation>
    <scope>NUCLEOTIDE SEQUENCE</scope>
    <source>
        <strain evidence="2">NY0171</strain>
    </source>
</reference>
<evidence type="ECO:0000256" key="1">
    <source>
        <dbReference type="SAM" id="MobiDB-lite"/>
    </source>
</evidence>